<dbReference type="Proteomes" id="UP000280417">
    <property type="component" value="Unassembled WGS sequence"/>
</dbReference>
<protein>
    <recommendedName>
        <fullName evidence="3">Transcriptional coactivator p15 (PC4) C-terminal domain-containing protein</fullName>
    </recommendedName>
</protein>
<comment type="caution">
    <text evidence="1">The sequence shown here is derived from an EMBL/GenBank/DDBJ whole genome shotgun (WGS) entry which is preliminary data.</text>
</comment>
<dbReference type="EMBL" id="QMQA01000097">
    <property type="protein sequence ID" value="RLE13418.1"/>
    <property type="molecule type" value="Genomic_DNA"/>
</dbReference>
<dbReference type="AlphaFoldDB" id="A0A662DEY4"/>
<evidence type="ECO:0008006" key="3">
    <source>
        <dbReference type="Google" id="ProtNLM"/>
    </source>
</evidence>
<evidence type="ECO:0000313" key="2">
    <source>
        <dbReference type="Proteomes" id="UP000280417"/>
    </source>
</evidence>
<sequence>MQRKQSKEKEIGKVKLTEGQTLVVRLVDDERLDIRIWQESERYTGPTKRGIRFYLFDGIWEKFFEIMQKVNEEFEVIS</sequence>
<accession>A0A662DEY4</accession>
<proteinExistence type="predicted"/>
<reference evidence="1 2" key="1">
    <citation type="submission" date="2018-06" db="EMBL/GenBank/DDBJ databases">
        <title>Extensive metabolic versatility and redundancy in microbially diverse, dynamic hydrothermal sediments.</title>
        <authorList>
            <person name="Dombrowski N."/>
            <person name="Teske A."/>
            <person name="Baker B.J."/>
        </authorList>
    </citation>
    <scope>NUCLEOTIDE SEQUENCE [LARGE SCALE GENOMIC DNA]</scope>
    <source>
        <strain evidence="1">B3_G15</strain>
    </source>
</reference>
<organism evidence="1 2">
    <name type="scientific">Aerophobetes bacterium</name>
    <dbReference type="NCBI Taxonomy" id="2030807"/>
    <lineage>
        <taxon>Bacteria</taxon>
        <taxon>Candidatus Aerophobota</taxon>
    </lineage>
</organism>
<name>A0A662DEY4_UNCAE</name>
<gene>
    <name evidence="1" type="ORF">DRJ04_04360</name>
</gene>
<evidence type="ECO:0000313" key="1">
    <source>
        <dbReference type="EMBL" id="RLE13418.1"/>
    </source>
</evidence>